<dbReference type="PANTHER" id="PTHR21503:SF8">
    <property type="entry name" value="F-BOX ASSOCIATED DOMAIN-CONTAINING PROTEIN-RELATED"/>
    <property type="match status" value="1"/>
</dbReference>
<protein>
    <recommendedName>
        <fullName evidence="1">F-box domain-containing protein</fullName>
    </recommendedName>
</protein>
<evidence type="ECO:0000259" key="1">
    <source>
        <dbReference type="PROSITE" id="PS50181"/>
    </source>
</evidence>
<dbReference type="Proteomes" id="UP000008281">
    <property type="component" value="Unassembled WGS sequence"/>
</dbReference>
<dbReference type="KEGG" id="crq:GCK72_009169"/>
<evidence type="ECO:0000313" key="2">
    <source>
        <dbReference type="EMBL" id="EFP04281.1"/>
    </source>
</evidence>
<keyword evidence="3" id="KW-1185">Reference proteome</keyword>
<gene>
    <name evidence="2" type="ORF">CRE_26637</name>
</gene>
<dbReference type="EMBL" id="DS268453">
    <property type="protein sequence ID" value="EFP04281.1"/>
    <property type="molecule type" value="Genomic_DNA"/>
</dbReference>
<dbReference type="CTD" id="9818283"/>
<feature type="domain" description="F-box" evidence="1">
    <location>
        <begin position="7"/>
        <end position="54"/>
    </location>
</feature>
<sequence length="349" mass="40407">MTSTSSPFALFRLPHIVLSEVFNSTTPDEIIRISLCSKRAARIIKYTSSKWKKRKDLELVLQETKPSVVQYEEFPLLSVSHISEVEDHRQLVNMKIGESTVPMDTSNMVTYWKDKLKGVRSVMEYVMDIFNSEIETFDITEDATSSEIHYIFQWMAKRKTVFSVCILNLNNVTTDDLNFFFRNIQFNETVCLEGFLLPKTYRYQRNSFWTFPRGLINAHNGSWMRMSHLLRMNCLNITVMDVPFTNKEINCFLKKWQAGEACPLLNYLHFGFTKLLNLEEIIEGLDGIKVPDDIIREYKIGMYPGKNIPFPGGYDIKRNDGTMATVCIFTFPQIPQTHLKIAVSPELAS</sequence>
<dbReference type="eggNOG" id="ENOG502TIJK">
    <property type="taxonomic scope" value="Eukaryota"/>
</dbReference>
<accession>E3MKZ7</accession>
<dbReference type="OMA" id="CTHFHIR"/>
<dbReference type="HOGENOM" id="CLU_028840_0_1_1"/>
<dbReference type="PANTHER" id="PTHR21503">
    <property type="entry name" value="F-BOX-CONTAINING HYPOTHETICAL PROTEIN C.ELEGANS"/>
    <property type="match status" value="1"/>
</dbReference>
<dbReference type="InterPro" id="IPR001810">
    <property type="entry name" value="F-box_dom"/>
</dbReference>
<dbReference type="InParanoid" id="E3MKZ7"/>
<dbReference type="PROSITE" id="PS50181">
    <property type="entry name" value="FBOX"/>
    <property type="match status" value="1"/>
</dbReference>
<dbReference type="GeneID" id="9818283"/>
<organism evidence="3">
    <name type="scientific">Caenorhabditis remanei</name>
    <name type="common">Caenorhabditis vulgaris</name>
    <dbReference type="NCBI Taxonomy" id="31234"/>
    <lineage>
        <taxon>Eukaryota</taxon>
        <taxon>Metazoa</taxon>
        <taxon>Ecdysozoa</taxon>
        <taxon>Nematoda</taxon>
        <taxon>Chromadorea</taxon>
        <taxon>Rhabditida</taxon>
        <taxon>Rhabditina</taxon>
        <taxon>Rhabditomorpha</taxon>
        <taxon>Rhabditoidea</taxon>
        <taxon>Rhabditidae</taxon>
        <taxon>Peloderinae</taxon>
        <taxon>Caenorhabditis</taxon>
    </lineage>
</organism>
<dbReference type="OrthoDB" id="5907754at2759"/>
<name>E3MKZ7_CAERE</name>
<dbReference type="AlphaFoldDB" id="E3MKZ7"/>
<dbReference type="Pfam" id="PF00646">
    <property type="entry name" value="F-box"/>
    <property type="match status" value="1"/>
</dbReference>
<dbReference type="InterPro" id="IPR012885">
    <property type="entry name" value="F-box_Sdz-33"/>
</dbReference>
<evidence type="ECO:0000313" key="3">
    <source>
        <dbReference type="Proteomes" id="UP000008281"/>
    </source>
</evidence>
<dbReference type="RefSeq" id="XP_003103223.2">
    <property type="nucleotide sequence ID" value="XM_003103175.2"/>
</dbReference>
<proteinExistence type="predicted"/>
<dbReference type="Pfam" id="PF07735">
    <property type="entry name" value="FBA_2"/>
    <property type="match status" value="1"/>
</dbReference>
<reference evidence="2" key="1">
    <citation type="submission" date="2007-07" db="EMBL/GenBank/DDBJ databases">
        <title>PCAP assembly of the Caenorhabditis remanei genome.</title>
        <authorList>
            <consortium name="The Caenorhabditis remanei Sequencing Consortium"/>
            <person name="Wilson R.K."/>
        </authorList>
    </citation>
    <scope>NUCLEOTIDE SEQUENCE [LARGE SCALE GENOMIC DNA]</scope>
    <source>
        <strain evidence="2">PB4641</strain>
    </source>
</reference>